<keyword evidence="3" id="KW-1185">Reference proteome</keyword>
<gene>
    <name evidence="2" type="ORF">SKAU_G00128490</name>
</gene>
<sequence length="118" mass="12166">MLFSVWIVDSWPHGGSGSGAVSRVTAAVSQSSASSDRTGPGALASQARAYSTGLLIQGPPNFTPPYHNATEPQDTSLTSQSGLVSDDNENCTGNASQSFNISLSSVMSLELGELVYSP</sequence>
<proteinExistence type="predicted"/>
<name>A0A9Q1FQ31_SYNKA</name>
<accession>A0A9Q1FQ31</accession>
<protein>
    <submittedName>
        <fullName evidence="2">Uncharacterized protein</fullName>
    </submittedName>
</protein>
<feature type="region of interest" description="Disordered" evidence="1">
    <location>
        <begin position="58"/>
        <end position="91"/>
    </location>
</feature>
<evidence type="ECO:0000313" key="3">
    <source>
        <dbReference type="Proteomes" id="UP001152622"/>
    </source>
</evidence>
<dbReference type="Proteomes" id="UP001152622">
    <property type="component" value="Chromosome 4"/>
</dbReference>
<reference evidence="2" key="1">
    <citation type="journal article" date="2023" name="Science">
        <title>Genome structures resolve the early diversification of teleost fishes.</title>
        <authorList>
            <person name="Parey E."/>
            <person name="Louis A."/>
            <person name="Montfort J."/>
            <person name="Bouchez O."/>
            <person name="Roques C."/>
            <person name="Iampietro C."/>
            <person name="Lluch J."/>
            <person name="Castinel A."/>
            <person name="Donnadieu C."/>
            <person name="Desvignes T."/>
            <person name="Floi Bucao C."/>
            <person name="Jouanno E."/>
            <person name="Wen M."/>
            <person name="Mejri S."/>
            <person name="Dirks R."/>
            <person name="Jansen H."/>
            <person name="Henkel C."/>
            <person name="Chen W.J."/>
            <person name="Zahm M."/>
            <person name="Cabau C."/>
            <person name="Klopp C."/>
            <person name="Thompson A.W."/>
            <person name="Robinson-Rechavi M."/>
            <person name="Braasch I."/>
            <person name="Lecointre G."/>
            <person name="Bobe J."/>
            <person name="Postlethwait J.H."/>
            <person name="Berthelot C."/>
            <person name="Roest Crollius H."/>
            <person name="Guiguen Y."/>
        </authorList>
    </citation>
    <scope>NUCLEOTIDE SEQUENCE</scope>
    <source>
        <strain evidence="2">WJC10195</strain>
    </source>
</reference>
<organism evidence="2 3">
    <name type="scientific">Synaphobranchus kaupii</name>
    <name type="common">Kaup's arrowtooth eel</name>
    <dbReference type="NCBI Taxonomy" id="118154"/>
    <lineage>
        <taxon>Eukaryota</taxon>
        <taxon>Metazoa</taxon>
        <taxon>Chordata</taxon>
        <taxon>Craniata</taxon>
        <taxon>Vertebrata</taxon>
        <taxon>Euteleostomi</taxon>
        <taxon>Actinopterygii</taxon>
        <taxon>Neopterygii</taxon>
        <taxon>Teleostei</taxon>
        <taxon>Anguilliformes</taxon>
        <taxon>Synaphobranchidae</taxon>
        <taxon>Synaphobranchus</taxon>
    </lineage>
</organism>
<feature type="compositionally biased region" description="Polar residues" evidence="1">
    <location>
        <begin position="70"/>
        <end position="83"/>
    </location>
</feature>
<dbReference type="AlphaFoldDB" id="A0A9Q1FQ31"/>
<comment type="caution">
    <text evidence="2">The sequence shown here is derived from an EMBL/GenBank/DDBJ whole genome shotgun (WGS) entry which is preliminary data.</text>
</comment>
<evidence type="ECO:0000256" key="1">
    <source>
        <dbReference type="SAM" id="MobiDB-lite"/>
    </source>
</evidence>
<dbReference type="EMBL" id="JAINUF010000004">
    <property type="protein sequence ID" value="KAJ8364018.1"/>
    <property type="molecule type" value="Genomic_DNA"/>
</dbReference>
<evidence type="ECO:0000313" key="2">
    <source>
        <dbReference type="EMBL" id="KAJ8364018.1"/>
    </source>
</evidence>